<evidence type="ECO:0000313" key="2">
    <source>
        <dbReference type="EMBL" id="KAF1972247.1"/>
    </source>
</evidence>
<sequence length="299" mass="34143">MNIRTIGTDAFMQDAVEMDIDMLHQYCQMEDVTTDSDSIKTQDHSDSTTFPSEDTRVHTTIQDREDAWDTADSSQATTFTVEPPLPQIVSDPQNCHYDQYLKQRDNEMPFTFIQHLLLRDTGFNTNRTKLLHQVFDTMKQENDTWTARHGSLGIFRCHLECWARAIENAVARSADDSMQDYWPTFFRGARTAQEIYNIGEKDVVMKMQDLLNFFKVTAKEFGKVVFVEDDKAVVDKMYCGERKWAENACLTRRISSVTVGNGLIGGEKRAIGTAFGNSQVGESARKLFRDMIVTVGAQR</sequence>
<feature type="compositionally biased region" description="Basic and acidic residues" evidence="1">
    <location>
        <begin position="37"/>
        <end position="46"/>
    </location>
</feature>
<organism evidence="2 3">
    <name type="scientific">Bimuria novae-zelandiae CBS 107.79</name>
    <dbReference type="NCBI Taxonomy" id="1447943"/>
    <lineage>
        <taxon>Eukaryota</taxon>
        <taxon>Fungi</taxon>
        <taxon>Dikarya</taxon>
        <taxon>Ascomycota</taxon>
        <taxon>Pezizomycotina</taxon>
        <taxon>Dothideomycetes</taxon>
        <taxon>Pleosporomycetidae</taxon>
        <taxon>Pleosporales</taxon>
        <taxon>Massarineae</taxon>
        <taxon>Didymosphaeriaceae</taxon>
        <taxon>Bimuria</taxon>
    </lineage>
</organism>
<name>A0A6A5VG40_9PLEO</name>
<feature type="region of interest" description="Disordered" evidence="1">
    <location>
        <begin position="34"/>
        <end position="54"/>
    </location>
</feature>
<dbReference type="AlphaFoldDB" id="A0A6A5VG40"/>
<reference evidence="2" key="1">
    <citation type="journal article" date="2020" name="Stud. Mycol.">
        <title>101 Dothideomycetes genomes: a test case for predicting lifestyles and emergence of pathogens.</title>
        <authorList>
            <person name="Haridas S."/>
            <person name="Albert R."/>
            <person name="Binder M."/>
            <person name="Bloem J."/>
            <person name="Labutti K."/>
            <person name="Salamov A."/>
            <person name="Andreopoulos B."/>
            <person name="Baker S."/>
            <person name="Barry K."/>
            <person name="Bills G."/>
            <person name="Bluhm B."/>
            <person name="Cannon C."/>
            <person name="Castanera R."/>
            <person name="Culley D."/>
            <person name="Daum C."/>
            <person name="Ezra D."/>
            <person name="Gonzalez J."/>
            <person name="Henrissat B."/>
            <person name="Kuo A."/>
            <person name="Liang C."/>
            <person name="Lipzen A."/>
            <person name="Lutzoni F."/>
            <person name="Magnuson J."/>
            <person name="Mondo S."/>
            <person name="Nolan M."/>
            <person name="Ohm R."/>
            <person name="Pangilinan J."/>
            <person name="Park H.-J."/>
            <person name="Ramirez L."/>
            <person name="Alfaro M."/>
            <person name="Sun H."/>
            <person name="Tritt A."/>
            <person name="Yoshinaga Y."/>
            <person name="Zwiers L.-H."/>
            <person name="Turgeon B."/>
            <person name="Goodwin S."/>
            <person name="Spatafora J."/>
            <person name="Crous P."/>
            <person name="Grigoriev I."/>
        </authorList>
    </citation>
    <scope>NUCLEOTIDE SEQUENCE</scope>
    <source>
        <strain evidence="2">CBS 107.79</strain>
    </source>
</reference>
<dbReference type="Proteomes" id="UP000800036">
    <property type="component" value="Unassembled WGS sequence"/>
</dbReference>
<dbReference type="OrthoDB" id="10267792at2759"/>
<gene>
    <name evidence="2" type="ORF">BU23DRAFT_569250</name>
</gene>
<proteinExistence type="predicted"/>
<evidence type="ECO:0000256" key="1">
    <source>
        <dbReference type="SAM" id="MobiDB-lite"/>
    </source>
</evidence>
<accession>A0A6A5VG40</accession>
<protein>
    <submittedName>
        <fullName evidence="2">Uncharacterized protein</fullName>
    </submittedName>
</protein>
<dbReference type="EMBL" id="ML976688">
    <property type="protein sequence ID" value="KAF1972247.1"/>
    <property type="molecule type" value="Genomic_DNA"/>
</dbReference>
<evidence type="ECO:0000313" key="3">
    <source>
        <dbReference type="Proteomes" id="UP000800036"/>
    </source>
</evidence>
<keyword evidence="3" id="KW-1185">Reference proteome</keyword>